<dbReference type="InterPro" id="IPR019660">
    <property type="entry name" value="Put_sensory_transdc_reg_YbjN"/>
</dbReference>
<dbReference type="Proteomes" id="UP000647183">
    <property type="component" value="Unassembled WGS sequence"/>
</dbReference>
<keyword evidence="3" id="KW-1185">Reference proteome</keyword>
<accession>A0ABR8UJF2</accession>
<organism evidence="2 3">
    <name type="scientific">Luteimonas colneyensis</name>
    <dbReference type="NCBI Taxonomy" id="2762230"/>
    <lineage>
        <taxon>Bacteria</taxon>
        <taxon>Pseudomonadati</taxon>
        <taxon>Pseudomonadota</taxon>
        <taxon>Gammaproteobacteria</taxon>
        <taxon>Lysobacterales</taxon>
        <taxon>Lysobacteraceae</taxon>
        <taxon>Luteimonas</taxon>
    </lineage>
</organism>
<evidence type="ECO:0000256" key="1">
    <source>
        <dbReference type="SAM" id="SignalP"/>
    </source>
</evidence>
<protein>
    <submittedName>
        <fullName evidence="2">YbjN domain-containing protein</fullName>
    </submittedName>
</protein>
<reference evidence="2 3" key="1">
    <citation type="submission" date="2020-08" db="EMBL/GenBank/DDBJ databases">
        <title>A Genomic Blueprint of the Chicken Gut Microbiome.</title>
        <authorList>
            <person name="Gilroy R."/>
            <person name="Ravi A."/>
            <person name="Getino M."/>
            <person name="Pursley I."/>
            <person name="Horton D.L."/>
            <person name="Alikhan N.-F."/>
            <person name="Baker D."/>
            <person name="Gharbi K."/>
            <person name="Hall N."/>
            <person name="Watson M."/>
            <person name="Adriaenssens E.M."/>
            <person name="Foster-Nyarko E."/>
            <person name="Jarju S."/>
            <person name="Secka A."/>
            <person name="Antonio M."/>
            <person name="Oren A."/>
            <person name="Chaudhuri R."/>
            <person name="La Ragione R.M."/>
            <person name="Hildebrand F."/>
            <person name="Pallen M.J."/>
        </authorList>
    </citation>
    <scope>NUCLEOTIDE SEQUENCE [LARGE SCALE GENOMIC DNA]</scope>
    <source>
        <strain evidence="2 3">Sa2BVA3</strain>
    </source>
</reference>
<feature type="chain" id="PRO_5046383730" evidence="1">
    <location>
        <begin position="23"/>
        <end position="154"/>
    </location>
</feature>
<sequence length="154" mass="16994">MKNWTAGLLAPLLALAALPAAADPGRGVTGPEAMAVLEGMELSPELLEDSVGDPMIRFRSHDLNAYLNFYDCHEGRCGSLQLEVGLDLENGTTLQVANVYNSRYRYGRMVLDDEMDPFLHYDFEVLHTDHAAQIRSQVEIFGQLLGDFTSSVGF</sequence>
<proteinExistence type="predicted"/>
<comment type="caution">
    <text evidence="2">The sequence shown here is derived from an EMBL/GenBank/DDBJ whole genome shotgun (WGS) entry which is preliminary data.</text>
</comment>
<evidence type="ECO:0000313" key="3">
    <source>
        <dbReference type="Proteomes" id="UP000647183"/>
    </source>
</evidence>
<evidence type="ECO:0000313" key="2">
    <source>
        <dbReference type="EMBL" id="MBD7988141.1"/>
    </source>
</evidence>
<gene>
    <name evidence="2" type="ORF">H9645_08880</name>
</gene>
<feature type="signal peptide" evidence="1">
    <location>
        <begin position="1"/>
        <end position="22"/>
    </location>
</feature>
<dbReference type="RefSeq" id="WP_191729344.1">
    <property type="nucleotide sequence ID" value="NZ_JACSQJ010000004.1"/>
</dbReference>
<keyword evidence="1" id="KW-0732">Signal</keyword>
<name>A0ABR8UJF2_9GAMM</name>
<dbReference type="EMBL" id="JACSQJ010000004">
    <property type="protein sequence ID" value="MBD7988141.1"/>
    <property type="molecule type" value="Genomic_DNA"/>
</dbReference>
<dbReference type="Pfam" id="PF10722">
    <property type="entry name" value="YbjN"/>
    <property type="match status" value="1"/>
</dbReference>